<keyword evidence="2 5" id="KW-0863">Zinc-finger</keyword>
<organism evidence="7 8">
    <name type="scientific">Rhipicephalus microplus</name>
    <name type="common">Cattle tick</name>
    <name type="synonym">Boophilus microplus</name>
    <dbReference type="NCBI Taxonomy" id="6941"/>
    <lineage>
        <taxon>Eukaryota</taxon>
        <taxon>Metazoa</taxon>
        <taxon>Ecdysozoa</taxon>
        <taxon>Arthropoda</taxon>
        <taxon>Chelicerata</taxon>
        <taxon>Arachnida</taxon>
        <taxon>Acari</taxon>
        <taxon>Parasitiformes</taxon>
        <taxon>Ixodida</taxon>
        <taxon>Ixodoidea</taxon>
        <taxon>Ixodidae</taxon>
        <taxon>Rhipicephalinae</taxon>
        <taxon>Rhipicephalus</taxon>
        <taxon>Boophilus</taxon>
    </lineage>
</organism>
<evidence type="ECO:0000313" key="7">
    <source>
        <dbReference type="EMBL" id="KAH8041693.1"/>
    </source>
</evidence>
<gene>
    <name evidence="7" type="ORF">HPB51_017495</name>
</gene>
<dbReference type="Proteomes" id="UP000821866">
    <property type="component" value="Chromosome 1"/>
</dbReference>
<keyword evidence="4 5" id="KW-0238">DNA-binding</keyword>
<dbReference type="EMBL" id="JABSTU010000001">
    <property type="protein sequence ID" value="KAH8041693.1"/>
    <property type="molecule type" value="Genomic_DNA"/>
</dbReference>
<dbReference type="AlphaFoldDB" id="A0A9J6F620"/>
<keyword evidence="3" id="KW-0862">Zinc</keyword>
<evidence type="ECO:0000259" key="6">
    <source>
        <dbReference type="PROSITE" id="PS50950"/>
    </source>
</evidence>
<evidence type="ECO:0000313" key="8">
    <source>
        <dbReference type="Proteomes" id="UP000821866"/>
    </source>
</evidence>
<name>A0A9J6F620_RHIMP</name>
<dbReference type="PROSITE" id="PS50950">
    <property type="entry name" value="ZF_THAP"/>
    <property type="match status" value="1"/>
</dbReference>
<accession>A0A9J6F620</accession>
<evidence type="ECO:0000256" key="1">
    <source>
        <dbReference type="ARBA" id="ARBA00022723"/>
    </source>
</evidence>
<dbReference type="GO" id="GO:0003677">
    <property type="term" value="F:DNA binding"/>
    <property type="evidence" value="ECO:0007669"/>
    <property type="project" value="UniProtKB-UniRule"/>
</dbReference>
<dbReference type="GO" id="GO:0008270">
    <property type="term" value="F:zinc ion binding"/>
    <property type="evidence" value="ECO:0007669"/>
    <property type="project" value="UniProtKB-KW"/>
</dbReference>
<dbReference type="SUPFAM" id="SSF57716">
    <property type="entry name" value="Glucocorticoid receptor-like (DNA-binding domain)"/>
    <property type="match status" value="1"/>
</dbReference>
<sequence>MGGFTCCVPGCYNNSTRDKGLGFYVFPKEQKLRETWIQRINRAGRGGRKCSGLAVRVRIMISLPAPSKGSCSSDFYK</sequence>
<reference evidence="7" key="1">
    <citation type="journal article" date="2020" name="Cell">
        <title>Large-Scale Comparative Analyses of Tick Genomes Elucidate Their Genetic Diversity and Vector Capacities.</title>
        <authorList>
            <consortium name="Tick Genome and Microbiome Consortium (TIGMIC)"/>
            <person name="Jia N."/>
            <person name="Wang J."/>
            <person name="Shi W."/>
            <person name="Du L."/>
            <person name="Sun Y."/>
            <person name="Zhan W."/>
            <person name="Jiang J.F."/>
            <person name="Wang Q."/>
            <person name="Zhang B."/>
            <person name="Ji P."/>
            <person name="Bell-Sakyi L."/>
            <person name="Cui X.M."/>
            <person name="Yuan T.T."/>
            <person name="Jiang B.G."/>
            <person name="Yang W.F."/>
            <person name="Lam T.T."/>
            <person name="Chang Q.C."/>
            <person name="Ding S.J."/>
            <person name="Wang X.J."/>
            <person name="Zhu J.G."/>
            <person name="Ruan X.D."/>
            <person name="Zhao L."/>
            <person name="Wei J.T."/>
            <person name="Ye R.Z."/>
            <person name="Que T.C."/>
            <person name="Du C.H."/>
            <person name="Zhou Y.H."/>
            <person name="Cheng J.X."/>
            <person name="Dai P.F."/>
            <person name="Guo W.B."/>
            <person name="Han X.H."/>
            <person name="Huang E.J."/>
            <person name="Li L.F."/>
            <person name="Wei W."/>
            <person name="Gao Y.C."/>
            <person name="Liu J.Z."/>
            <person name="Shao H.Z."/>
            <person name="Wang X."/>
            <person name="Wang C.C."/>
            <person name="Yang T.C."/>
            <person name="Huo Q.B."/>
            <person name="Li W."/>
            <person name="Chen H.Y."/>
            <person name="Chen S.E."/>
            <person name="Zhou L.G."/>
            <person name="Ni X.B."/>
            <person name="Tian J.H."/>
            <person name="Sheng Y."/>
            <person name="Liu T."/>
            <person name="Pan Y.S."/>
            <person name="Xia L.Y."/>
            <person name="Li J."/>
            <person name="Zhao F."/>
            <person name="Cao W.C."/>
        </authorList>
    </citation>
    <scope>NUCLEOTIDE SEQUENCE</scope>
    <source>
        <strain evidence="7">Rmic-2018</strain>
    </source>
</reference>
<evidence type="ECO:0000256" key="2">
    <source>
        <dbReference type="ARBA" id="ARBA00022771"/>
    </source>
</evidence>
<proteinExistence type="predicted"/>
<evidence type="ECO:0000256" key="3">
    <source>
        <dbReference type="ARBA" id="ARBA00022833"/>
    </source>
</evidence>
<dbReference type="Pfam" id="PF05485">
    <property type="entry name" value="THAP"/>
    <property type="match status" value="1"/>
</dbReference>
<keyword evidence="1" id="KW-0479">Metal-binding</keyword>
<keyword evidence="8" id="KW-1185">Reference proteome</keyword>
<comment type="caution">
    <text evidence="7">The sequence shown here is derived from an EMBL/GenBank/DDBJ whole genome shotgun (WGS) entry which is preliminary data.</text>
</comment>
<dbReference type="InterPro" id="IPR006612">
    <property type="entry name" value="THAP_Znf"/>
</dbReference>
<evidence type="ECO:0000256" key="4">
    <source>
        <dbReference type="ARBA" id="ARBA00023125"/>
    </source>
</evidence>
<evidence type="ECO:0000256" key="5">
    <source>
        <dbReference type="PROSITE-ProRule" id="PRU00309"/>
    </source>
</evidence>
<protein>
    <recommendedName>
        <fullName evidence="6">THAP-type domain-containing protein</fullName>
    </recommendedName>
</protein>
<feature type="domain" description="THAP-type" evidence="6">
    <location>
        <begin position="1"/>
        <end position="77"/>
    </location>
</feature>
<reference evidence="7" key="2">
    <citation type="submission" date="2021-09" db="EMBL/GenBank/DDBJ databases">
        <authorList>
            <person name="Jia N."/>
            <person name="Wang J."/>
            <person name="Shi W."/>
            <person name="Du L."/>
            <person name="Sun Y."/>
            <person name="Zhan W."/>
            <person name="Jiang J."/>
            <person name="Wang Q."/>
            <person name="Zhang B."/>
            <person name="Ji P."/>
            <person name="Sakyi L.B."/>
            <person name="Cui X."/>
            <person name="Yuan T."/>
            <person name="Jiang B."/>
            <person name="Yang W."/>
            <person name="Lam T.T.-Y."/>
            <person name="Chang Q."/>
            <person name="Ding S."/>
            <person name="Wang X."/>
            <person name="Zhu J."/>
            <person name="Ruan X."/>
            <person name="Zhao L."/>
            <person name="Wei J."/>
            <person name="Que T."/>
            <person name="Du C."/>
            <person name="Cheng J."/>
            <person name="Dai P."/>
            <person name="Han X."/>
            <person name="Huang E."/>
            <person name="Gao Y."/>
            <person name="Liu J."/>
            <person name="Shao H."/>
            <person name="Ye R."/>
            <person name="Li L."/>
            <person name="Wei W."/>
            <person name="Wang X."/>
            <person name="Wang C."/>
            <person name="Huo Q."/>
            <person name="Li W."/>
            <person name="Guo W."/>
            <person name="Chen H."/>
            <person name="Chen S."/>
            <person name="Zhou L."/>
            <person name="Zhou L."/>
            <person name="Ni X."/>
            <person name="Tian J."/>
            <person name="Zhou Y."/>
            <person name="Sheng Y."/>
            <person name="Liu T."/>
            <person name="Pan Y."/>
            <person name="Xia L."/>
            <person name="Li J."/>
            <person name="Zhao F."/>
            <person name="Cao W."/>
        </authorList>
    </citation>
    <scope>NUCLEOTIDE SEQUENCE</scope>
    <source>
        <strain evidence="7">Rmic-2018</strain>
        <tissue evidence="7">Larvae</tissue>
    </source>
</reference>